<dbReference type="GO" id="GO:0005737">
    <property type="term" value="C:cytoplasm"/>
    <property type="evidence" value="ECO:0007669"/>
    <property type="project" value="UniProtKB-SubCell"/>
</dbReference>
<keyword evidence="11 14" id="KW-0408">Iron</keyword>
<comment type="similarity">
    <text evidence="2 14">Belongs to the radical SAM superfamily. RlmN family.</text>
</comment>
<dbReference type="GO" id="GO:0070040">
    <property type="term" value="F:rRNA (adenine(2503)-C2-)-methyltransferase activity"/>
    <property type="evidence" value="ECO:0007669"/>
    <property type="project" value="UniProtKB-UniRule"/>
</dbReference>
<evidence type="ECO:0000256" key="8">
    <source>
        <dbReference type="ARBA" id="ARBA00022691"/>
    </source>
</evidence>
<dbReference type="Gene3D" id="1.10.150.530">
    <property type="match status" value="1"/>
</dbReference>
<evidence type="ECO:0000256" key="13">
    <source>
        <dbReference type="ARBA" id="ARBA00023157"/>
    </source>
</evidence>
<evidence type="ECO:0000313" key="17">
    <source>
        <dbReference type="Proteomes" id="UP000823926"/>
    </source>
</evidence>
<comment type="subcellular location">
    <subcellularLocation>
        <location evidence="1 14">Cytoplasm</location>
    </subcellularLocation>
</comment>
<dbReference type="GO" id="GO:0046872">
    <property type="term" value="F:metal ion binding"/>
    <property type="evidence" value="ECO:0007669"/>
    <property type="project" value="UniProtKB-KW"/>
</dbReference>
<dbReference type="GO" id="GO:0000049">
    <property type="term" value="F:tRNA binding"/>
    <property type="evidence" value="ECO:0007669"/>
    <property type="project" value="UniProtKB-UniRule"/>
</dbReference>
<protein>
    <recommendedName>
        <fullName evidence="14">Probable dual-specificity RNA methyltransferase RlmN</fullName>
        <ecNumber evidence="14">2.1.1.192</ecNumber>
    </recommendedName>
    <alternativeName>
        <fullName evidence="14">23S rRNA (adenine(2503)-C(2))-methyltransferase</fullName>
    </alternativeName>
    <alternativeName>
        <fullName evidence="14">23S rRNA m2A2503 methyltransferase</fullName>
    </alternativeName>
    <alternativeName>
        <fullName evidence="14">Ribosomal RNA large subunit methyltransferase N</fullName>
    </alternativeName>
    <alternativeName>
        <fullName evidence="14">tRNA (adenine(37)-C(2))-methyltransferase</fullName>
    </alternativeName>
    <alternativeName>
        <fullName evidence="14">tRNA m2A37 methyltransferase</fullName>
    </alternativeName>
</protein>
<keyword evidence="4 14" id="KW-0963">Cytoplasm</keyword>
<comment type="function">
    <text evidence="14">Specifically methylates position 2 of adenine 2503 in 23S rRNA and position 2 of adenine 37 in tRNAs.</text>
</comment>
<feature type="binding site" evidence="14">
    <location>
        <begin position="163"/>
        <end position="164"/>
    </location>
    <ligand>
        <name>S-adenosyl-L-methionine</name>
        <dbReference type="ChEBI" id="CHEBI:59789"/>
    </ligand>
</feature>
<evidence type="ECO:0000256" key="5">
    <source>
        <dbReference type="ARBA" id="ARBA00022552"/>
    </source>
</evidence>
<dbReference type="PANTHER" id="PTHR30544">
    <property type="entry name" value="23S RRNA METHYLTRANSFERASE"/>
    <property type="match status" value="1"/>
</dbReference>
<dbReference type="GO" id="GO:0070475">
    <property type="term" value="P:rRNA base methylation"/>
    <property type="evidence" value="ECO:0007669"/>
    <property type="project" value="UniProtKB-UniRule"/>
</dbReference>
<dbReference type="EC" id="2.1.1.192" evidence="14"/>
<keyword evidence="12 14" id="KW-0411">Iron-sulfur</keyword>
<organism evidence="16 17">
    <name type="scientific">Candidatus Rikenella faecigallinarum</name>
    <dbReference type="NCBI Taxonomy" id="2838745"/>
    <lineage>
        <taxon>Bacteria</taxon>
        <taxon>Pseudomonadati</taxon>
        <taxon>Bacteroidota</taxon>
        <taxon>Bacteroidia</taxon>
        <taxon>Bacteroidales</taxon>
        <taxon>Rikenellaceae</taxon>
        <taxon>Rikenella</taxon>
    </lineage>
</organism>
<name>A0A9D1TYG2_9BACT</name>
<evidence type="ECO:0000256" key="14">
    <source>
        <dbReference type="HAMAP-Rule" id="MF_01849"/>
    </source>
</evidence>
<evidence type="ECO:0000256" key="3">
    <source>
        <dbReference type="ARBA" id="ARBA00022485"/>
    </source>
</evidence>
<dbReference type="InterPro" id="IPR007197">
    <property type="entry name" value="rSAM"/>
</dbReference>
<evidence type="ECO:0000256" key="7">
    <source>
        <dbReference type="ARBA" id="ARBA00022679"/>
    </source>
</evidence>
<dbReference type="InterPro" id="IPR004383">
    <property type="entry name" value="rRNA_lsu_MTrfase_RlmN/Cfr"/>
</dbReference>
<reference evidence="16" key="1">
    <citation type="journal article" date="2021" name="PeerJ">
        <title>Extensive microbial diversity within the chicken gut microbiome revealed by metagenomics and culture.</title>
        <authorList>
            <person name="Gilroy R."/>
            <person name="Ravi A."/>
            <person name="Getino M."/>
            <person name="Pursley I."/>
            <person name="Horton D.L."/>
            <person name="Alikhan N.F."/>
            <person name="Baker D."/>
            <person name="Gharbi K."/>
            <person name="Hall N."/>
            <person name="Watson M."/>
            <person name="Adriaenssens E.M."/>
            <person name="Foster-Nyarko E."/>
            <person name="Jarju S."/>
            <person name="Secka A."/>
            <person name="Antonio M."/>
            <person name="Oren A."/>
            <person name="Chaudhuri R.R."/>
            <person name="La Ragione R."/>
            <person name="Hildebrand F."/>
            <person name="Pallen M.J."/>
        </authorList>
    </citation>
    <scope>NUCLEOTIDE SEQUENCE</scope>
    <source>
        <strain evidence="16">ChiBcec15-1070</strain>
    </source>
</reference>
<dbReference type="PIRSF" id="PIRSF006004">
    <property type="entry name" value="CHP00048"/>
    <property type="match status" value="1"/>
</dbReference>
<dbReference type="InterPro" id="IPR058240">
    <property type="entry name" value="rSAM_sf"/>
</dbReference>
<evidence type="ECO:0000256" key="1">
    <source>
        <dbReference type="ARBA" id="ARBA00004496"/>
    </source>
</evidence>
<comment type="caution">
    <text evidence="16">The sequence shown here is derived from an EMBL/GenBank/DDBJ whole genome shotgun (WGS) entry which is preliminary data.</text>
</comment>
<dbReference type="EMBL" id="DXHL01000034">
    <property type="protein sequence ID" value="HIW11341.1"/>
    <property type="molecule type" value="Genomic_DNA"/>
</dbReference>
<comment type="catalytic activity">
    <reaction evidence="14">
        <text>adenosine(37) in tRNA + 2 reduced [2Fe-2S]-[ferredoxin] + 2 S-adenosyl-L-methionine = 2-methyladenosine(37) in tRNA + 5'-deoxyadenosine + L-methionine + 2 oxidized [2Fe-2S]-[ferredoxin] + S-adenosyl-L-homocysteine</text>
        <dbReference type="Rhea" id="RHEA:43332"/>
        <dbReference type="Rhea" id="RHEA-COMP:10000"/>
        <dbReference type="Rhea" id="RHEA-COMP:10001"/>
        <dbReference type="Rhea" id="RHEA-COMP:10162"/>
        <dbReference type="Rhea" id="RHEA-COMP:10485"/>
        <dbReference type="ChEBI" id="CHEBI:17319"/>
        <dbReference type="ChEBI" id="CHEBI:33737"/>
        <dbReference type="ChEBI" id="CHEBI:33738"/>
        <dbReference type="ChEBI" id="CHEBI:57844"/>
        <dbReference type="ChEBI" id="CHEBI:57856"/>
        <dbReference type="ChEBI" id="CHEBI:59789"/>
        <dbReference type="ChEBI" id="CHEBI:74411"/>
        <dbReference type="ChEBI" id="CHEBI:74497"/>
        <dbReference type="EC" id="2.1.1.192"/>
    </reaction>
</comment>
<comment type="cofactor">
    <cofactor evidence="14">
        <name>[4Fe-4S] cluster</name>
        <dbReference type="ChEBI" id="CHEBI:49883"/>
    </cofactor>
    <text evidence="14">Binds 1 [4Fe-4S] cluster. The cluster is coordinated with 3 cysteines and an exchangeable S-adenosyl-L-methionine.</text>
</comment>
<keyword evidence="7 14" id="KW-0808">Transferase</keyword>
<evidence type="ECO:0000256" key="4">
    <source>
        <dbReference type="ARBA" id="ARBA00022490"/>
    </source>
</evidence>
<feature type="binding site" evidence="14">
    <location>
        <begin position="217"/>
        <end position="219"/>
    </location>
    <ligand>
        <name>S-adenosyl-L-methionine</name>
        <dbReference type="ChEBI" id="CHEBI:59789"/>
    </ligand>
</feature>
<keyword evidence="6 14" id="KW-0489">Methyltransferase</keyword>
<dbReference type="GO" id="GO:0002935">
    <property type="term" value="F:tRNA (adenine(37)-C2)-methyltransferase activity"/>
    <property type="evidence" value="ECO:0007669"/>
    <property type="project" value="UniProtKB-UniRule"/>
</dbReference>
<evidence type="ECO:0000256" key="9">
    <source>
        <dbReference type="ARBA" id="ARBA00022694"/>
    </source>
</evidence>
<accession>A0A9D1TYG2</accession>
<dbReference type="Pfam" id="PF04055">
    <property type="entry name" value="Radical_SAM"/>
    <property type="match status" value="1"/>
</dbReference>
<feature type="active site" description="Proton acceptor" evidence="14">
    <location>
        <position position="98"/>
    </location>
</feature>
<keyword evidence="3 14" id="KW-0004">4Fe-4S</keyword>
<dbReference type="SFLD" id="SFLDS00029">
    <property type="entry name" value="Radical_SAM"/>
    <property type="match status" value="1"/>
</dbReference>
<dbReference type="PROSITE" id="PS51918">
    <property type="entry name" value="RADICAL_SAM"/>
    <property type="match status" value="1"/>
</dbReference>
<feature type="binding site" evidence="14">
    <location>
        <position position="118"/>
    </location>
    <ligand>
        <name>[4Fe-4S] cluster</name>
        <dbReference type="ChEBI" id="CHEBI:49883"/>
        <note>4Fe-4S-S-AdoMet</note>
    </ligand>
</feature>
<keyword evidence="9 14" id="KW-0819">tRNA processing</keyword>
<proteinExistence type="inferred from homology"/>
<dbReference type="SFLD" id="SFLDF00275">
    <property type="entry name" value="adenosine_C2_methyltransferase"/>
    <property type="match status" value="1"/>
</dbReference>
<feature type="binding site" evidence="14">
    <location>
        <position position="125"/>
    </location>
    <ligand>
        <name>[4Fe-4S] cluster</name>
        <dbReference type="ChEBI" id="CHEBI:49883"/>
        <note>4Fe-4S-S-AdoMet</note>
    </ligand>
</feature>
<comment type="miscellaneous">
    <text evidence="14">Reaction proceeds by a ping-pong mechanism involving intermediate methylation of a conserved cysteine residue.</text>
</comment>
<evidence type="ECO:0000259" key="15">
    <source>
        <dbReference type="PROSITE" id="PS51918"/>
    </source>
</evidence>
<feature type="binding site" evidence="14">
    <location>
        <position position="195"/>
    </location>
    <ligand>
        <name>S-adenosyl-L-methionine</name>
        <dbReference type="ChEBI" id="CHEBI:59789"/>
    </ligand>
</feature>
<dbReference type="GO" id="GO:0030488">
    <property type="term" value="P:tRNA methylation"/>
    <property type="evidence" value="ECO:0007669"/>
    <property type="project" value="UniProtKB-UniRule"/>
</dbReference>
<dbReference type="GO" id="GO:0019843">
    <property type="term" value="F:rRNA binding"/>
    <property type="evidence" value="ECO:0007669"/>
    <property type="project" value="UniProtKB-UniRule"/>
</dbReference>
<reference evidence="16" key="2">
    <citation type="submission" date="2021-04" db="EMBL/GenBank/DDBJ databases">
        <authorList>
            <person name="Gilroy R."/>
        </authorList>
    </citation>
    <scope>NUCLEOTIDE SEQUENCE</scope>
    <source>
        <strain evidence="16">ChiBcec15-1070</strain>
    </source>
</reference>
<keyword evidence="8 14" id="KW-0949">S-adenosyl-L-methionine</keyword>
<dbReference type="HAMAP" id="MF_01849">
    <property type="entry name" value="RNA_methyltr_RlmN"/>
    <property type="match status" value="1"/>
</dbReference>
<dbReference type="SFLD" id="SFLDG01062">
    <property type="entry name" value="methyltransferase_(Class_A)"/>
    <property type="match status" value="1"/>
</dbReference>
<feature type="domain" description="Radical SAM core" evidence="15">
    <location>
        <begin position="104"/>
        <end position="331"/>
    </location>
</feature>
<feature type="binding site" evidence="14">
    <location>
        <position position="122"/>
    </location>
    <ligand>
        <name>[4Fe-4S] cluster</name>
        <dbReference type="ChEBI" id="CHEBI:49883"/>
        <note>4Fe-4S-S-AdoMet</note>
    </ligand>
</feature>
<dbReference type="InterPro" id="IPR013785">
    <property type="entry name" value="Aldolase_TIM"/>
</dbReference>
<keyword evidence="13 14" id="KW-1015">Disulfide bond</keyword>
<dbReference type="InterPro" id="IPR040072">
    <property type="entry name" value="Methyltransferase_A"/>
</dbReference>
<evidence type="ECO:0000313" key="16">
    <source>
        <dbReference type="EMBL" id="HIW11341.1"/>
    </source>
</evidence>
<keyword evidence="10 14" id="KW-0479">Metal-binding</keyword>
<gene>
    <name evidence="14 16" type="primary">rlmN</name>
    <name evidence="16" type="ORF">H9888_07590</name>
</gene>
<comment type="caution">
    <text evidence="14">Lacks conserved residue(s) required for the propagation of feature annotation.</text>
</comment>
<dbReference type="AlphaFoldDB" id="A0A9D1TYG2"/>
<evidence type="ECO:0000256" key="10">
    <source>
        <dbReference type="ARBA" id="ARBA00022723"/>
    </source>
</evidence>
<feature type="binding site" evidence="14">
    <location>
        <position position="293"/>
    </location>
    <ligand>
        <name>S-adenosyl-L-methionine</name>
        <dbReference type="ChEBI" id="CHEBI:59789"/>
    </ligand>
</feature>
<evidence type="ECO:0000256" key="6">
    <source>
        <dbReference type="ARBA" id="ARBA00022603"/>
    </source>
</evidence>
<dbReference type="Proteomes" id="UP000823926">
    <property type="component" value="Unassembled WGS sequence"/>
</dbReference>
<dbReference type="CDD" id="cd01335">
    <property type="entry name" value="Radical_SAM"/>
    <property type="match status" value="1"/>
</dbReference>
<dbReference type="SUPFAM" id="SSF102114">
    <property type="entry name" value="Radical SAM enzymes"/>
    <property type="match status" value="1"/>
</dbReference>
<dbReference type="InterPro" id="IPR048641">
    <property type="entry name" value="RlmN_N"/>
</dbReference>
<dbReference type="Pfam" id="PF21016">
    <property type="entry name" value="RlmN_N"/>
    <property type="match status" value="1"/>
</dbReference>
<sequence>MQKHSYENHWLTGLSLNELKRVAEEMGLKSFAARQMADWLYRKRVAELSAMTNLSLSARERMREAGYEVGRIAHCEVQVSVDGTKKYLFPTLEGEYIESVYIPDGERATLCVSSQAGCRMGCRFCMTGRQGFQHNLTAGEILNQILSIPESEQLTNLVFMGMGEPMDNLDALLRAVEVLTAEWGLGWSPTRITVSTVGVIPAMKRLLTESRVHLAVSLHNPFGEERRTMMPVENRYPIREVIAALREFDFAHQRRLSFEYIVFEGLNDTPRHVEGLVRLLRGLPCRINLIRFHTIPNSPFRGASEERMRWMNRSLNEAGILTTTRSSRGEDIFAACGLLSTARQ</sequence>
<evidence type="ECO:0000256" key="11">
    <source>
        <dbReference type="ARBA" id="ARBA00023004"/>
    </source>
</evidence>
<evidence type="ECO:0000256" key="12">
    <source>
        <dbReference type="ARBA" id="ARBA00023014"/>
    </source>
</evidence>
<comment type="catalytic activity">
    <reaction evidence="14">
        <text>adenosine(2503) in 23S rRNA + 2 reduced [2Fe-2S]-[ferredoxin] + 2 S-adenosyl-L-methionine = 2-methyladenosine(2503) in 23S rRNA + 5'-deoxyadenosine + L-methionine + 2 oxidized [2Fe-2S]-[ferredoxin] + S-adenosyl-L-homocysteine</text>
        <dbReference type="Rhea" id="RHEA:42916"/>
        <dbReference type="Rhea" id="RHEA-COMP:10000"/>
        <dbReference type="Rhea" id="RHEA-COMP:10001"/>
        <dbReference type="Rhea" id="RHEA-COMP:10152"/>
        <dbReference type="Rhea" id="RHEA-COMP:10282"/>
        <dbReference type="ChEBI" id="CHEBI:17319"/>
        <dbReference type="ChEBI" id="CHEBI:33737"/>
        <dbReference type="ChEBI" id="CHEBI:33738"/>
        <dbReference type="ChEBI" id="CHEBI:57844"/>
        <dbReference type="ChEBI" id="CHEBI:57856"/>
        <dbReference type="ChEBI" id="CHEBI:59789"/>
        <dbReference type="ChEBI" id="CHEBI:74411"/>
        <dbReference type="ChEBI" id="CHEBI:74497"/>
        <dbReference type="EC" id="2.1.1.192"/>
    </reaction>
</comment>
<feature type="active site" description="S-methylcysteine intermediate" evidence="14">
    <location>
        <position position="336"/>
    </location>
</feature>
<dbReference type="NCBIfam" id="TIGR00048">
    <property type="entry name" value="rRNA_mod_RlmN"/>
    <property type="match status" value="1"/>
</dbReference>
<dbReference type="InterPro" id="IPR027492">
    <property type="entry name" value="RNA_MTrfase_RlmN"/>
</dbReference>
<dbReference type="GO" id="GO:0051539">
    <property type="term" value="F:4 iron, 4 sulfur cluster binding"/>
    <property type="evidence" value="ECO:0007669"/>
    <property type="project" value="UniProtKB-UniRule"/>
</dbReference>
<evidence type="ECO:0000256" key="2">
    <source>
        <dbReference type="ARBA" id="ARBA00007544"/>
    </source>
</evidence>
<keyword evidence="5 14" id="KW-0698">rRNA processing</keyword>
<dbReference type="Gene3D" id="3.20.20.70">
    <property type="entry name" value="Aldolase class I"/>
    <property type="match status" value="1"/>
</dbReference>
<dbReference type="PANTHER" id="PTHR30544:SF5">
    <property type="entry name" value="RADICAL SAM CORE DOMAIN-CONTAINING PROTEIN"/>
    <property type="match status" value="1"/>
</dbReference>